<evidence type="ECO:0000313" key="2">
    <source>
        <dbReference type="EMBL" id="QYZ77947.1"/>
    </source>
</evidence>
<feature type="transmembrane region" description="Helical" evidence="1">
    <location>
        <begin position="142"/>
        <end position="160"/>
    </location>
</feature>
<keyword evidence="1" id="KW-1133">Transmembrane helix</keyword>
<gene>
    <name evidence="2" type="ORF">E2N92_00145</name>
</gene>
<organism evidence="2 3">
    <name type="scientific">Methanofollis formosanus</name>
    <dbReference type="NCBI Taxonomy" id="299308"/>
    <lineage>
        <taxon>Archaea</taxon>
        <taxon>Methanobacteriati</taxon>
        <taxon>Methanobacteriota</taxon>
        <taxon>Stenosarchaea group</taxon>
        <taxon>Methanomicrobia</taxon>
        <taxon>Methanomicrobiales</taxon>
        <taxon>Methanomicrobiaceae</taxon>
        <taxon>Methanofollis</taxon>
    </lineage>
</organism>
<dbReference type="AlphaFoldDB" id="A0A8G0ZXH5"/>
<keyword evidence="3" id="KW-1185">Reference proteome</keyword>
<feature type="transmembrane region" description="Helical" evidence="1">
    <location>
        <begin position="68"/>
        <end position="96"/>
    </location>
</feature>
<keyword evidence="1" id="KW-0472">Membrane</keyword>
<accession>A0A8G0ZXH5</accession>
<dbReference type="RefSeq" id="WP_220681689.1">
    <property type="nucleotide sequence ID" value="NZ_CP037968.1"/>
</dbReference>
<keyword evidence="1" id="KW-0812">Transmembrane</keyword>
<proteinExistence type="predicted"/>
<dbReference type="KEGG" id="mfk:E2N92_00145"/>
<evidence type="ECO:0000313" key="3">
    <source>
        <dbReference type="Proteomes" id="UP000826709"/>
    </source>
</evidence>
<name>A0A8G0ZXH5_9EURY</name>
<feature type="transmembrane region" description="Helical" evidence="1">
    <location>
        <begin position="166"/>
        <end position="192"/>
    </location>
</feature>
<protein>
    <submittedName>
        <fullName evidence="2">DUF4013 domain-containing protein</fullName>
    </submittedName>
</protein>
<evidence type="ECO:0000256" key="1">
    <source>
        <dbReference type="SAM" id="Phobius"/>
    </source>
</evidence>
<reference evidence="2" key="2">
    <citation type="submission" date="2019-03" db="EMBL/GenBank/DDBJ databases">
        <authorList>
            <person name="Chen S.-C."/>
            <person name="Wu S.-Y."/>
            <person name="Lai M.-C."/>
        </authorList>
    </citation>
    <scope>NUCLEOTIDE SEQUENCE</scope>
    <source>
        <strain evidence="2">ML15</strain>
    </source>
</reference>
<reference evidence="2" key="1">
    <citation type="journal article" date="2005" name="Int. J. Syst. Evol. Microbiol.">
        <title>Methanofollis formosanus sp. nov., isolated from a fish pond.</title>
        <authorList>
            <person name="Wu S.Y."/>
            <person name="Chen S.C."/>
            <person name="Lai M.C."/>
        </authorList>
    </citation>
    <scope>NUCLEOTIDE SEQUENCE</scope>
    <source>
        <strain evidence="2">ML15</strain>
    </source>
</reference>
<dbReference type="Pfam" id="PF13197">
    <property type="entry name" value="DUF4013"/>
    <property type="match status" value="1"/>
</dbReference>
<feature type="transmembrane region" description="Helical" evidence="1">
    <location>
        <begin position="108"/>
        <end position="130"/>
    </location>
</feature>
<dbReference type="InterPro" id="IPR025098">
    <property type="entry name" value="DUF4013"/>
</dbReference>
<sequence length="215" mass="23538">MDYGTLLGRSYEYATEAVWGKWGKWILLIICSIIFPLIMGYMMEIYRGKTPAPELEDWIKLFVDGVKLFIVELIYSIPIIIVAMLFFGGAALAFYGGGGMTAAASTTFIVGTIVVFVLAVLIGLVSIFAGIRLARTDRFGEAFNFSAIVGHIGAVGWLQYLVALVIAYIIVWVLTFVLMLIPVIGGLILLIITPAISVFMARYVTLIYESAAVSE</sequence>
<dbReference type="Proteomes" id="UP000826709">
    <property type="component" value="Chromosome"/>
</dbReference>
<dbReference type="EMBL" id="CP037968">
    <property type="protein sequence ID" value="QYZ77947.1"/>
    <property type="molecule type" value="Genomic_DNA"/>
</dbReference>
<feature type="transmembrane region" description="Helical" evidence="1">
    <location>
        <begin position="25"/>
        <end position="47"/>
    </location>
</feature>
<dbReference type="OrthoDB" id="107590at2157"/>